<comment type="caution">
    <text evidence="1">The sequence shown here is derived from an EMBL/GenBank/DDBJ whole genome shotgun (WGS) entry which is preliminary data.</text>
</comment>
<sequence>MLILLPPSETKCAATRGRPLDLARLSSPELTNARSAVIDALTAVSARDDACEVLGVSPGVIDQVRANLRLRAAPAAPAERVYDGVLYDALGLTTLHGTALRRARRQVVVQSALFGALRPGDRVPAYRLSMGTHLPPLGPLASFWRDPLAAPMRAAASAGPILDCRSSTYAAAWQPPADLADRWVQVRVPGATHMAKHTRGLVARALLELDGTVRRVRELPEALEGFETALTPPARPGRAWVLDASVR</sequence>
<evidence type="ECO:0000313" key="2">
    <source>
        <dbReference type="Proteomes" id="UP000744769"/>
    </source>
</evidence>
<dbReference type="PANTHER" id="PTHR30283:SF4">
    <property type="entry name" value="PEROXIDE STRESS RESISTANCE PROTEIN YAAA"/>
    <property type="match status" value="1"/>
</dbReference>
<dbReference type="GO" id="GO:0033194">
    <property type="term" value="P:response to hydroperoxide"/>
    <property type="evidence" value="ECO:0007669"/>
    <property type="project" value="TreeGrafter"/>
</dbReference>
<accession>A0A967B1Z7</accession>
<evidence type="ECO:0000313" key="1">
    <source>
        <dbReference type="EMBL" id="NHN57351.1"/>
    </source>
</evidence>
<dbReference type="EMBL" id="JAAOIV010000015">
    <property type="protein sequence ID" value="NHN57351.1"/>
    <property type="molecule type" value="Genomic_DNA"/>
</dbReference>
<dbReference type="InterPro" id="IPR005583">
    <property type="entry name" value="YaaA"/>
</dbReference>
<dbReference type="GO" id="GO:0005829">
    <property type="term" value="C:cytosol"/>
    <property type="evidence" value="ECO:0007669"/>
    <property type="project" value="TreeGrafter"/>
</dbReference>
<gene>
    <name evidence="1" type="ORF">G9U51_16395</name>
</gene>
<keyword evidence="2" id="KW-1185">Reference proteome</keyword>
<protein>
    <submittedName>
        <fullName evidence="1">Peroxide stress protein YaaA</fullName>
    </submittedName>
</protein>
<dbReference type="Proteomes" id="UP000744769">
    <property type="component" value="Unassembled WGS sequence"/>
</dbReference>
<dbReference type="Pfam" id="PF03883">
    <property type="entry name" value="H2O2_YaaD"/>
    <property type="match status" value="1"/>
</dbReference>
<dbReference type="RefSeq" id="WP_166198577.1">
    <property type="nucleotide sequence ID" value="NZ_JAAOIV010000015.1"/>
</dbReference>
<dbReference type="AlphaFoldDB" id="A0A967B1Z7"/>
<proteinExistence type="predicted"/>
<organism evidence="1 2">
    <name type="scientific">Metallococcus carri</name>
    <dbReference type="NCBI Taxonomy" id="1656884"/>
    <lineage>
        <taxon>Bacteria</taxon>
        <taxon>Bacillati</taxon>
        <taxon>Actinomycetota</taxon>
        <taxon>Actinomycetes</taxon>
        <taxon>Micrococcales</taxon>
        <taxon>Dermacoccaceae</taxon>
        <taxon>Metallococcus</taxon>
    </lineage>
</organism>
<reference evidence="1" key="1">
    <citation type="submission" date="2020-03" db="EMBL/GenBank/DDBJ databases">
        <title>Draft sequencing of Calidifontibacter sp. DB0510.</title>
        <authorList>
            <person name="Kim D.-U."/>
        </authorList>
    </citation>
    <scope>NUCLEOTIDE SEQUENCE</scope>
    <source>
        <strain evidence="1">DB0510</strain>
    </source>
</reference>
<dbReference type="PANTHER" id="PTHR30283">
    <property type="entry name" value="PEROXIDE STRESS RESPONSE PROTEIN YAAA"/>
    <property type="match status" value="1"/>
</dbReference>
<name>A0A967B1Z7_9MICO</name>